<evidence type="ECO:0000256" key="2">
    <source>
        <dbReference type="SAM" id="SignalP"/>
    </source>
</evidence>
<dbReference type="Proteomes" id="UP001168098">
    <property type="component" value="Unassembled WGS sequence"/>
</dbReference>
<evidence type="ECO:0000313" key="3">
    <source>
        <dbReference type="EMBL" id="KAJ9700021.1"/>
    </source>
</evidence>
<gene>
    <name evidence="3" type="ORF">PVL29_005721</name>
</gene>
<comment type="caution">
    <text evidence="3">The sequence shown here is derived from an EMBL/GenBank/DDBJ whole genome shotgun (WGS) entry which is preliminary data.</text>
</comment>
<organism evidence="3 4">
    <name type="scientific">Vitis rotundifolia</name>
    <name type="common">Muscadine grape</name>
    <dbReference type="NCBI Taxonomy" id="103349"/>
    <lineage>
        <taxon>Eukaryota</taxon>
        <taxon>Viridiplantae</taxon>
        <taxon>Streptophyta</taxon>
        <taxon>Embryophyta</taxon>
        <taxon>Tracheophyta</taxon>
        <taxon>Spermatophyta</taxon>
        <taxon>Magnoliopsida</taxon>
        <taxon>eudicotyledons</taxon>
        <taxon>Gunneridae</taxon>
        <taxon>Pentapetalae</taxon>
        <taxon>rosids</taxon>
        <taxon>Vitales</taxon>
        <taxon>Vitaceae</taxon>
        <taxon>Viteae</taxon>
        <taxon>Vitis</taxon>
    </lineage>
</organism>
<proteinExistence type="predicted"/>
<keyword evidence="2" id="KW-0732">Signal</keyword>
<feature type="region of interest" description="Disordered" evidence="1">
    <location>
        <begin position="34"/>
        <end position="57"/>
    </location>
</feature>
<keyword evidence="4" id="KW-1185">Reference proteome</keyword>
<evidence type="ECO:0008006" key="5">
    <source>
        <dbReference type="Google" id="ProtNLM"/>
    </source>
</evidence>
<reference evidence="3 4" key="1">
    <citation type="journal article" date="2023" name="BMC Biotechnol.">
        <title>Vitis rotundifolia cv Carlos genome sequencing.</title>
        <authorList>
            <person name="Huff M."/>
            <person name="Hulse-Kemp A."/>
            <person name="Scheffler B."/>
            <person name="Youngblood R."/>
            <person name="Simpson S."/>
            <person name="Babiker E."/>
            <person name="Staton M."/>
        </authorList>
    </citation>
    <scope>NUCLEOTIDE SEQUENCE [LARGE SCALE GENOMIC DNA]</scope>
    <source>
        <tissue evidence="3">Leaf</tissue>
    </source>
</reference>
<feature type="compositionally biased region" description="Polar residues" evidence="1">
    <location>
        <begin position="36"/>
        <end position="52"/>
    </location>
</feature>
<accession>A0AA39A366</accession>
<dbReference type="PANTHER" id="PTHR47369:SF1">
    <property type="entry name" value="BTB_POZ DOMAIN-CONTAINING PROTEIN"/>
    <property type="match status" value="1"/>
</dbReference>
<dbReference type="EMBL" id="JARBHA010000005">
    <property type="protein sequence ID" value="KAJ9700021.1"/>
    <property type="molecule type" value="Genomic_DNA"/>
</dbReference>
<dbReference type="AlphaFoldDB" id="A0AA39A366"/>
<sequence length="650" mass="71306">MVWITPFSFFVKRFELALYTLLAKDAFCKAEHPEQESSTSEMGMGTHSNSSKVKGKNLIDNGTSKILESELGHMNLKDELEGHNAAHNILVELADGVVDFQYGANTIQQVSCTQSNLGPRYSCNMERTTSFSNTFSDGIRSSCSYVEMPIAVGTDGLGANEVAMEGPSEEGSCYLNNNNWLSGDPSAHCSSMNSSCNGPMPSEWGRCGLPPSCGDRVVGRRQVKGHAKGNSGVCREEYDAFAIIFEGGSLLYCNMSFEALLNVRRQLEELGFPCKAVNDGLWLQMLLSQRVQEIGADTCNNCFQMSMACACRQPFSHGVSTTGYYTQEHDQNNPPNHIGNVYVAESAQGQGNSHFRPVRVNVRGTVEGLAGIGRGTTFVPAAAWPPTRFVFSRVPYSMGNRNCQQSLVNDDLEARADHNGDLSGDGLTALVGLSQGGCNTANVHVEQTERGYETDLQSRSSGASITAPSTSSIPLQMLDSQENAIGIEWENANNSSIPLDMKTPLSHFPPFRFGVEFEDVHRLSDGQVKHSPEVFYAGSLWKVSVQAFSDEDPQGRRTLGLFLHRRKAEITDSIRKVHMYVDSREKVTARYQLICPSKRDVMVFGRFKQTGIPLPKAPKGWGWRTALLFDELADLLQNGALRVAAVVQLI</sequence>
<protein>
    <recommendedName>
        <fullName evidence="5">BTB/POZ domain-containing protein</fullName>
    </recommendedName>
</protein>
<feature type="signal peptide" evidence="2">
    <location>
        <begin position="1"/>
        <end position="30"/>
    </location>
</feature>
<evidence type="ECO:0000256" key="1">
    <source>
        <dbReference type="SAM" id="MobiDB-lite"/>
    </source>
</evidence>
<dbReference type="PANTHER" id="PTHR47369">
    <property type="entry name" value="BTB/POZ DOMAIN-CONTAINING PROTEIN"/>
    <property type="match status" value="1"/>
</dbReference>
<evidence type="ECO:0000313" key="4">
    <source>
        <dbReference type="Proteomes" id="UP001168098"/>
    </source>
</evidence>
<name>A0AA39A366_VITRO</name>
<feature type="chain" id="PRO_5041424263" description="BTB/POZ domain-containing protein" evidence="2">
    <location>
        <begin position="31"/>
        <end position="650"/>
    </location>
</feature>